<proteinExistence type="predicted"/>
<dbReference type="RefSeq" id="WP_271317883.1">
    <property type="nucleotide sequence ID" value="NZ_JABXJJ020000023.1"/>
</dbReference>
<comment type="caution">
    <text evidence="3">The sequence shown here is derived from an EMBL/GenBank/DDBJ whole genome shotgun (WGS) entry which is preliminary data.</text>
</comment>
<evidence type="ECO:0000313" key="3">
    <source>
        <dbReference type="EMBL" id="MDI5971513.1"/>
    </source>
</evidence>
<feature type="region of interest" description="Disordered" evidence="1">
    <location>
        <begin position="56"/>
        <end position="84"/>
    </location>
</feature>
<dbReference type="AlphaFoldDB" id="A0AA90H5T7"/>
<protein>
    <submittedName>
        <fullName evidence="3">Uncharacterized protein</fullName>
    </submittedName>
</protein>
<evidence type="ECO:0000256" key="1">
    <source>
        <dbReference type="SAM" id="MobiDB-lite"/>
    </source>
</evidence>
<accession>A0AA90H5T7</accession>
<keyword evidence="2" id="KW-0732">Signal</keyword>
<feature type="signal peptide" evidence="2">
    <location>
        <begin position="1"/>
        <end position="23"/>
    </location>
</feature>
<name>A0AA90H5T7_9ACTN</name>
<feature type="chain" id="PRO_5041690007" evidence="2">
    <location>
        <begin position="24"/>
        <end position="104"/>
    </location>
</feature>
<reference evidence="3" key="1">
    <citation type="submission" date="2023-05" db="EMBL/GenBank/DDBJ databases">
        <title>Streptantibioticus silvisoli sp. nov., acidotolerant actinomycetes 1 from pine litter.</title>
        <authorList>
            <person name="Swiecimska M."/>
            <person name="Golinska P."/>
            <person name="Sangal V."/>
            <person name="Wachnowicz B."/>
            <person name="Goodfellow M."/>
        </authorList>
    </citation>
    <scope>NUCLEOTIDE SEQUENCE</scope>
    <source>
        <strain evidence="3">SL13</strain>
    </source>
</reference>
<evidence type="ECO:0000256" key="2">
    <source>
        <dbReference type="SAM" id="SignalP"/>
    </source>
</evidence>
<gene>
    <name evidence="3" type="ORF">POF50_019630</name>
</gene>
<feature type="compositionally biased region" description="Pro residues" evidence="1">
    <location>
        <begin position="59"/>
        <end position="78"/>
    </location>
</feature>
<organism evidence="3">
    <name type="scientific">Streptantibioticus silvisoli</name>
    <dbReference type="NCBI Taxonomy" id="2705255"/>
    <lineage>
        <taxon>Bacteria</taxon>
        <taxon>Bacillati</taxon>
        <taxon>Actinomycetota</taxon>
        <taxon>Actinomycetes</taxon>
        <taxon>Kitasatosporales</taxon>
        <taxon>Streptomycetaceae</taxon>
        <taxon>Streptantibioticus</taxon>
    </lineage>
</organism>
<dbReference type="EMBL" id="JABXJJ020000023">
    <property type="protein sequence ID" value="MDI5971513.1"/>
    <property type="molecule type" value="Genomic_DNA"/>
</dbReference>
<sequence>MDTNLIAAAVLFGPGALALPAVAAAWHRSNRHADAERAMLADLHATQRGTVTMTFKPGPGGPGQPMPLPEHVPGPPVVLRPVATAPESGPVAPVINIATRRRAA</sequence>